<dbReference type="EMBL" id="JASSZA010000003">
    <property type="protein sequence ID" value="KAK2116432.1"/>
    <property type="molecule type" value="Genomic_DNA"/>
</dbReference>
<feature type="chain" id="PRO_5046617047" evidence="1">
    <location>
        <begin position="22"/>
        <end position="52"/>
    </location>
</feature>
<evidence type="ECO:0000313" key="3">
    <source>
        <dbReference type="Proteomes" id="UP001266305"/>
    </source>
</evidence>
<evidence type="ECO:0000256" key="1">
    <source>
        <dbReference type="SAM" id="SignalP"/>
    </source>
</evidence>
<reference evidence="2 3" key="1">
    <citation type="submission" date="2023-05" db="EMBL/GenBank/DDBJ databases">
        <title>B98-5 Cell Line De Novo Hybrid Assembly: An Optical Mapping Approach.</title>
        <authorList>
            <person name="Kananen K."/>
            <person name="Auerbach J.A."/>
            <person name="Kautto E."/>
            <person name="Blachly J.S."/>
        </authorList>
    </citation>
    <scope>NUCLEOTIDE SEQUENCE [LARGE SCALE GENOMIC DNA]</scope>
    <source>
        <strain evidence="2">B95-8</strain>
        <tissue evidence="2">Cell line</tissue>
    </source>
</reference>
<keyword evidence="3" id="KW-1185">Reference proteome</keyword>
<accession>A0ABQ9W468</accession>
<organism evidence="2 3">
    <name type="scientific">Saguinus oedipus</name>
    <name type="common">Cotton-top tamarin</name>
    <name type="synonym">Oedipomidas oedipus</name>
    <dbReference type="NCBI Taxonomy" id="9490"/>
    <lineage>
        <taxon>Eukaryota</taxon>
        <taxon>Metazoa</taxon>
        <taxon>Chordata</taxon>
        <taxon>Craniata</taxon>
        <taxon>Vertebrata</taxon>
        <taxon>Euteleostomi</taxon>
        <taxon>Mammalia</taxon>
        <taxon>Eutheria</taxon>
        <taxon>Euarchontoglires</taxon>
        <taxon>Primates</taxon>
        <taxon>Haplorrhini</taxon>
        <taxon>Platyrrhini</taxon>
        <taxon>Cebidae</taxon>
        <taxon>Callitrichinae</taxon>
        <taxon>Saguinus</taxon>
    </lineage>
</organism>
<comment type="caution">
    <text evidence="2">The sequence shown here is derived from an EMBL/GenBank/DDBJ whole genome shotgun (WGS) entry which is preliminary data.</text>
</comment>
<name>A0ABQ9W468_SAGOE</name>
<gene>
    <name evidence="2" type="ORF">P7K49_007058</name>
</gene>
<evidence type="ECO:0000313" key="2">
    <source>
        <dbReference type="EMBL" id="KAK2116432.1"/>
    </source>
</evidence>
<dbReference type="Proteomes" id="UP001266305">
    <property type="component" value="Unassembled WGS sequence"/>
</dbReference>
<protein>
    <submittedName>
        <fullName evidence="2">Uncharacterized protein</fullName>
    </submittedName>
</protein>
<proteinExistence type="predicted"/>
<feature type="signal peptide" evidence="1">
    <location>
        <begin position="1"/>
        <end position="21"/>
    </location>
</feature>
<sequence>MALARLGPWLALVSLFVAALATGVTPALAAGAGAWRGAAPWILTLSSWRSQR</sequence>
<keyword evidence="1" id="KW-0732">Signal</keyword>